<keyword evidence="2" id="KW-0732">Signal</keyword>
<feature type="coiled-coil region" evidence="1">
    <location>
        <begin position="182"/>
        <end position="216"/>
    </location>
</feature>
<keyword evidence="1" id="KW-0175">Coiled coil</keyword>
<name>A0A2S2DHQ2_9BURK</name>
<keyword evidence="4" id="KW-1185">Reference proteome</keyword>
<accession>A0A2S2DHQ2</accession>
<reference evidence="3 4" key="1">
    <citation type="submission" date="2018-05" db="EMBL/GenBank/DDBJ databases">
        <title>Complete genome sequence of Massilia oculi sp. nov. CCUG 43427T (=DSM 26321T), the type strain of M. oculi, and comparison with genome sequences of other Massilia strains.</title>
        <authorList>
            <person name="Zhu B."/>
        </authorList>
    </citation>
    <scope>NUCLEOTIDE SEQUENCE [LARGE SCALE GENOMIC DNA]</scope>
    <source>
        <strain evidence="3 4">CCUG 43427</strain>
    </source>
</reference>
<organism evidence="3 4">
    <name type="scientific">Massilia oculi</name>
    <dbReference type="NCBI Taxonomy" id="945844"/>
    <lineage>
        <taxon>Bacteria</taxon>
        <taxon>Pseudomonadati</taxon>
        <taxon>Pseudomonadota</taxon>
        <taxon>Betaproteobacteria</taxon>
        <taxon>Burkholderiales</taxon>
        <taxon>Oxalobacteraceae</taxon>
        <taxon>Telluria group</taxon>
        <taxon>Massilia</taxon>
    </lineage>
</organism>
<feature type="signal peptide" evidence="2">
    <location>
        <begin position="1"/>
        <end position="21"/>
    </location>
</feature>
<protein>
    <submittedName>
        <fullName evidence="3">Uncharacterized protein</fullName>
    </submittedName>
</protein>
<dbReference type="OrthoDB" id="115149at2"/>
<evidence type="ECO:0000313" key="4">
    <source>
        <dbReference type="Proteomes" id="UP000245820"/>
    </source>
</evidence>
<dbReference type="RefSeq" id="WP_109345250.1">
    <property type="nucleotide sequence ID" value="NZ_CP029343.1"/>
</dbReference>
<dbReference type="AlphaFoldDB" id="A0A2S2DHQ2"/>
<evidence type="ECO:0000256" key="1">
    <source>
        <dbReference type="SAM" id="Coils"/>
    </source>
</evidence>
<evidence type="ECO:0000313" key="3">
    <source>
        <dbReference type="EMBL" id="AWL04882.1"/>
    </source>
</evidence>
<dbReference type="EMBL" id="CP029343">
    <property type="protein sequence ID" value="AWL04882.1"/>
    <property type="molecule type" value="Genomic_DNA"/>
</dbReference>
<evidence type="ECO:0000256" key="2">
    <source>
        <dbReference type="SAM" id="SignalP"/>
    </source>
</evidence>
<feature type="chain" id="PRO_5015479516" evidence="2">
    <location>
        <begin position="22"/>
        <end position="375"/>
    </location>
</feature>
<proteinExistence type="predicted"/>
<dbReference type="Proteomes" id="UP000245820">
    <property type="component" value="Chromosome"/>
</dbReference>
<dbReference type="KEGG" id="mtim:DIR46_10920"/>
<gene>
    <name evidence="3" type="ORF">DIR46_10920</name>
</gene>
<sequence>MNTTNILIATLLASAFAPALAEDYTIDQGSDGERRIVIRQGTVTLPPGQQAAQRAGDTTTLTASMLRISSSGIVKNAPYSAEAVSESMQRLADGNQIVNTSRSMQYRDGAGRTRTEVHGEDGELRTITISDPVEGARWILNPGRKSATRLDMKSELARAEADAARAAATQARIAASQARAQAEGARHLADQQRRAADQARERIDQLRREGKLQEGTHIIVKDVQRGVDATEVRVRVAQPAPMAMPAARAMSAQIAPMIIGAVNDGKWSAKAVTRELGGRDFSGVRAEGNQRSYTIPAGEIGNRAPIEVSSETWYSPELQVTVYHKRSDPRSGEVVYRLDKLKRGEPPAALFSVPSDYTVRDPLKVSSTRTVGKDD</sequence>